<keyword evidence="4 8" id="KW-0689">Ribosomal protein</keyword>
<dbReference type="Proteomes" id="UP000054010">
    <property type="component" value="Unassembled WGS sequence"/>
</dbReference>
<proteinExistence type="inferred from homology"/>
<dbReference type="NCBIfam" id="TIGR01032">
    <property type="entry name" value="rplT_bact"/>
    <property type="match status" value="1"/>
</dbReference>
<dbReference type="InterPro" id="IPR049946">
    <property type="entry name" value="RIBOSOMAL_L20_CS"/>
</dbReference>
<comment type="similarity">
    <text evidence="1 8 9">Belongs to the bacterial ribosomal protein bL20 family.</text>
</comment>
<dbReference type="Pfam" id="PF00453">
    <property type="entry name" value="Ribosomal_L20"/>
    <property type="match status" value="1"/>
</dbReference>
<evidence type="ECO:0000256" key="2">
    <source>
        <dbReference type="ARBA" id="ARBA00022730"/>
    </source>
</evidence>
<comment type="caution">
    <text evidence="10">The sequence shown here is derived from an EMBL/GenBank/DDBJ whole genome shotgun (WGS) entry which is preliminary data.</text>
</comment>
<dbReference type="InterPro" id="IPR035566">
    <property type="entry name" value="Ribosomal_protein_bL20_C"/>
</dbReference>
<dbReference type="GO" id="GO:0019843">
    <property type="term" value="F:rRNA binding"/>
    <property type="evidence" value="ECO:0007669"/>
    <property type="project" value="UniProtKB-UniRule"/>
</dbReference>
<evidence type="ECO:0000256" key="6">
    <source>
        <dbReference type="ARBA" id="ARBA00024775"/>
    </source>
</evidence>
<dbReference type="FunFam" id="1.10.1900.20:FF:000001">
    <property type="entry name" value="50S ribosomal protein L20"/>
    <property type="match status" value="1"/>
</dbReference>
<dbReference type="Gene3D" id="6.10.160.10">
    <property type="match status" value="1"/>
</dbReference>
<evidence type="ECO:0000313" key="11">
    <source>
        <dbReference type="Proteomes" id="UP000054010"/>
    </source>
</evidence>
<gene>
    <name evidence="8" type="primary">rplT</name>
    <name evidence="10" type="ORF">OSCT_2584</name>
</gene>
<evidence type="ECO:0000256" key="9">
    <source>
        <dbReference type="RuleBase" id="RU000560"/>
    </source>
</evidence>
<evidence type="ECO:0000256" key="8">
    <source>
        <dbReference type="HAMAP-Rule" id="MF_00382"/>
    </source>
</evidence>
<dbReference type="HAMAP" id="MF_00382">
    <property type="entry name" value="Ribosomal_bL20"/>
    <property type="match status" value="1"/>
</dbReference>
<dbReference type="STRING" id="765420.OSCT_2584"/>
<dbReference type="PRINTS" id="PR00062">
    <property type="entry name" value="RIBOSOMALL20"/>
</dbReference>
<organism evidence="10 11">
    <name type="scientific">Oscillochloris trichoides DG-6</name>
    <dbReference type="NCBI Taxonomy" id="765420"/>
    <lineage>
        <taxon>Bacteria</taxon>
        <taxon>Bacillati</taxon>
        <taxon>Chloroflexota</taxon>
        <taxon>Chloroflexia</taxon>
        <taxon>Chloroflexales</taxon>
        <taxon>Chloroflexineae</taxon>
        <taxon>Oscillochloridaceae</taxon>
        <taxon>Oscillochloris</taxon>
    </lineage>
</organism>
<sequence length="110" mass="12604">MMARKRHSKLLNQAKGFRGSRSRHYRVAHEAVMHALAYAYRDRRNRKRDFRRLWIQRINAAARLNGTTYSRLISGLKNAGINLDRKILADIAVRDAKAFSEIVAAASPKA</sequence>
<evidence type="ECO:0000256" key="3">
    <source>
        <dbReference type="ARBA" id="ARBA00022884"/>
    </source>
</evidence>
<dbReference type="InterPro" id="IPR005813">
    <property type="entry name" value="Ribosomal_bL20"/>
</dbReference>
<dbReference type="CDD" id="cd07026">
    <property type="entry name" value="Ribosomal_L20"/>
    <property type="match status" value="1"/>
</dbReference>
<evidence type="ECO:0000313" key="10">
    <source>
        <dbReference type="EMBL" id="EFO79458.1"/>
    </source>
</evidence>
<dbReference type="EMBL" id="ADVR01000112">
    <property type="protein sequence ID" value="EFO79458.1"/>
    <property type="molecule type" value="Genomic_DNA"/>
</dbReference>
<dbReference type="GO" id="GO:0006412">
    <property type="term" value="P:translation"/>
    <property type="evidence" value="ECO:0007669"/>
    <property type="project" value="InterPro"/>
</dbReference>
<dbReference type="SUPFAM" id="SSF74731">
    <property type="entry name" value="Ribosomal protein L20"/>
    <property type="match status" value="1"/>
</dbReference>
<comment type="function">
    <text evidence="6 8 9">Binds directly to 23S ribosomal RNA and is necessary for the in vitro assembly process of the 50S ribosomal subunit. It is not involved in the protein synthesizing functions of that subunit.</text>
</comment>
<evidence type="ECO:0000256" key="4">
    <source>
        <dbReference type="ARBA" id="ARBA00022980"/>
    </source>
</evidence>
<dbReference type="AlphaFoldDB" id="E1IGY3"/>
<name>E1IGY3_9CHLR</name>
<dbReference type="GO" id="GO:0000027">
    <property type="term" value="P:ribosomal large subunit assembly"/>
    <property type="evidence" value="ECO:0007669"/>
    <property type="project" value="UniProtKB-UniRule"/>
</dbReference>
<dbReference type="PROSITE" id="PS00937">
    <property type="entry name" value="RIBOSOMAL_L20"/>
    <property type="match status" value="1"/>
</dbReference>
<dbReference type="eggNOG" id="COG0292">
    <property type="taxonomic scope" value="Bacteria"/>
</dbReference>
<dbReference type="GO" id="GO:0003735">
    <property type="term" value="F:structural constituent of ribosome"/>
    <property type="evidence" value="ECO:0007669"/>
    <property type="project" value="InterPro"/>
</dbReference>
<protein>
    <recommendedName>
        <fullName evidence="7 8">Large ribosomal subunit protein bL20</fullName>
    </recommendedName>
</protein>
<dbReference type="PANTHER" id="PTHR10986">
    <property type="entry name" value="39S RIBOSOMAL PROTEIN L20"/>
    <property type="match status" value="1"/>
</dbReference>
<accession>E1IGY3</accession>
<dbReference type="GO" id="GO:0005840">
    <property type="term" value="C:ribosome"/>
    <property type="evidence" value="ECO:0007669"/>
    <property type="project" value="UniProtKB-KW"/>
</dbReference>
<keyword evidence="2 8" id="KW-0699">rRNA-binding</keyword>
<dbReference type="Gene3D" id="1.10.1900.20">
    <property type="entry name" value="Ribosomal protein L20"/>
    <property type="match status" value="1"/>
</dbReference>
<dbReference type="GO" id="GO:1990904">
    <property type="term" value="C:ribonucleoprotein complex"/>
    <property type="evidence" value="ECO:0007669"/>
    <property type="project" value="UniProtKB-KW"/>
</dbReference>
<dbReference type="HOGENOM" id="CLU_123265_0_1_0"/>
<reference evidence="10 11" key="1">
    <citation type="journal article" date="2011" name="J. Bacteriol.">
        <title>Draft genome sequence of the anoxygenic filamentous phototrophic bacterium Oscillochloris trichoides subsp. DG-6.</title>
        <authorList>
            <person name="Kuznetsov B.B."/>
            <person name="Ivanovsky R.N."/>
            <person name="Keppen O.I."/>
            <person name="Sukhacheva M.V."/>
            <person name="Bumazhkin B.K."/>
            <person name="Patutina E.O."/>
            <person name="Beletsky A.V."/>
            <person name="Mardanov A.V."/>
            <person name="Baslerov R.V."/>
            <person name="Panteleeva A.N."/>
            <person name="Kolganova T.V."/>
            <person name="Ravin N.V."/>
            <person name="Skryabin K.G."/>
        </authorList>
    </citation>
    <scope>NUCLEOTIDE SEQUENCE [LARGE SCALE GENOMIC DNA]</scope>
    <source>
        <strain evidence="10 11">DG-6</strain>
    </source>
</reference>
<keyword evidence="11" id="KW-1185">Reference proteome</keyword>
<evidence type="ECO:0000256" key="5">
    <source>
        <dbReference type="ARBA" id="ARBA00023274"/>
    </source>
</evidence>
<keyword evidence="3 8" id="KW-0694">RNA-binding</keyword>
<keyword evidence="5 8" id="KW-0687">Ribonucleoprotein</keyword>
<evidence type="ECO:0000256" key="7">
    <source>
        <dbReference type="ARBA" id="ARBA00035172"/>
    </source>
</evidence>
<evidence type="ECO:0000256" key="1">
    <source>
        <dbReference type="ARBA" id="ARBA00007698"/>
    </source>
</evidence>